<evidence type="ECO:0000256" key="2">
    <source>
        <dbReference type="ARBA" id="ARBA00008707"/>
    </source>
</evidence>
<comment type="caution">
    <text evidence="8">The sequence shown here is derived from an EMBL/GenBank/DDBJ whole genome shotgun (WGS) entry which is preliminary data.</text>
</comment>
<feature type="transmembrane region" description="Helical" evidence="7">
    <location>
        <begin position="137"/>
        <end position="153"/>
    </location>
</feature>
<keyword evidence="9" id="KW-1185">Reference proteome</keyword>
<feature type="region of interest" description="Disordered" evidence="6">
    <location>
        <begin position="199"/>
        <end position="228"/>
    </location>
</feature>
<evidence type="ECO:0000256" key="4">
    <source>
        <dbReference type="ARBA" id="ARBA00022989"/>
    </source>
</evidence>
<keyword evidence="4 7" id="KW-1133">Transmembrane helix</keyword>
<comment type="similarity">
    <text evidence="2">Belongs to the plant DMP1 protein family.</text>
</comment>
<evidence type="ECO:0000256" key="7">
    <source>
        <dbReference type="SAM" id="Phobius"/>
    </source>
</evidence>
<dbReference type="Pfam" id="PF05078">
    <property type="entry name" value="DUF679"/>
    <property type="match status" value="1"/>
</dbReference>
<keyword evidence="5 7" id="KW-0472">Membrane</keyword>
<reference evidence="8 9" key="1">
    <citation type="submission" date="2024-01" db="EMBL/GenBank/DDBJ databases">
        <title>The genomes of 5 underutilized Papilionoideae crops provide insights into root nodulation and disease resistanc.</title>
        <authorList>
            <person name="Yuan L."/>
        </authorList>
    </citation>
    <scope>NUCLEOTIDE SEQUENCE [LARGE SCALE GENOMIC DNA]</scope>
    <source>
        <strain evidence="8">ZHUSHIDOU_FW_LH</strain>
        <tissue evidence="8">Leaf</tissue>
    </source>
</reference>
<evidence type="ECO:0000256" key="1">
    <source>
        <dbReference type="ARBA" id="ARBA00004141"/>
    </source>
</evidence>
<evidence type="ECO:0000256" key="3">
    <source>
        <dbReference type="ARBA" id="ARBA00022692"/>
    </source>
</evidence>
<dbReference type="GO" id="GO:0010256">
    <property type="term" value="P:endomembrane system organization"/>
    <property type="evidence" value="ECO:0007669"/>
    <property type="project" value="TreeGrafter"/>
</dbReference>
<feature type="region of interest" description="Disordered" evidence="6">
    <location>
        <begin position="1"/>
        <end position="29"/>
    </location>
</feature>
<comment type="subcellular location">
    <subcellularLocation>
        <location evidence="1">Membrane</location>
        <topology evidence="1">Multi-pass membrane protein</topology>
    </subcellularLocation>
</comment>
<name>A0AAN9PB76_CROPI</name>
<dbReference type="AlphaFoldDB" id="A0AAN9PB76"/>
<feature type="compositionally biased region" description="Polar residues" evidence="6">
    <location>
        <begin position="201"/>
        <end position="228"/>
    </location>
</feature>
<protein>
    <recommendedName>
        <fullName evidence="10">Protein DMP2-like</fullName>
    </recommendedName>
</protein>
<dbReference type="GO" id="GO:0016020">
    <property type="term" value="C:membrane"/>
    <property type="evidence" value="ECO:0007669"/>
    <property type="project" value="UniProtKB-SubCell"/>
</dbReference>
<dbReference type="GO" id="GO:0005737">
    <property type="term" value="C:cytoplasm"/>
    <property type="evidence" value="ECO:0007669"/>
    <property type="project" value="UniProtKB-ARBA"/>
</dbReference>
<keyword evidence="3 7" id="KW-0812">Transmembrane</keyword>
<sequence>MAASDNTTSSNNKTATTTTTAAGGSMGSNSSSSLTSAVGNLIKLLPTGTVFMFQFLNPIVTNTGQCNTTNKYLASILLVTCAFNCVFASFTDSYTGSDNKRHYGIVTSKGLYDPSLSSSSSSNNIDLSKYRLRFSDFVHAVLCLVVFAVLALLDTNTVHCFYPDFESTQKQLLQVLPPAIGVVVGGVFVIFPDTRHGIGYPTSSDPNDQDDGTSATSKSNDATTAAAV</sequence>
<evidence type="ECO:0000313" key="8">
    <source>
        <dbReference type="EMBL" id="KAK7292340.1"/>
    </source>
</evidence>
<dbReference type="PANTHER" id="PTHR31621:SF55">
    <property type="entry name" value="PROTEIN, PUTATIVE-RELATED"/>
    <property type="match status" value="1"/>
</dbReference>
<organism evidence="8 9">
    <name type="scientific">Crotalaria pallida</name>
    <name type="common">Smooth rattlebox</name>
    <name type="synonym">Crotalaria striata</name>
    <dbReference type="NCBI Taxonomy" id="3830"/>
    <lineage>
        <taxon>Eukaryota</taxon>
        <taxon>Viridiplantae</taxon>
        <taxon>Streptophyta</taxon>
        <taxon>Embryophyta</taxon>
        <taxon>Tracheophyta</taxon>
        <taxon>Spermatophyta</taxon>
        <taxon>Magnoliopsida</taxon>
        <taxon>eudicotyledons</taxon>
        <taxon>Gunneridae</taxon>
        <taxon>Pentapetalae</taxon>
        <taxon>rosids</taxon>
        <taxon>fabids</taxon>
        <taxon>Fabales</taxon>
        <taxon>Fabaceae</taxon>
        <taxon>Papilionoideae</taxon>
        <taxon>50 kb inversion clade</taxon>
        <taxon>genistoids sensu lato</taxon>
        <taxon>core genistoids</taxon>
        <taxon>Crotalarieae</taxon>
        <taxon>Crotalaria</taxon>
    </lineage>
</organism>
<accession>A0AAN9PB76</accession>
<evidence type="ECO:0000256" key="6">
    <source>
        <dbReference type="SAM" id="MobiDB-lite"/>
    </source>
</evidence>
<proteinExistence type="inferred from homology"/>
<feature type="transmembrane region" description="Helical" evidence="7">
    <location>
        <begin position="72"/>
        <end position="91"/>
    </location>
</feature>
<gene>
    <name evidence="8" type="ORF">RIF29_08118</name>
</gene>
<dbReference type="PANTHER" id="PTHR31621">
    <property type="entry name" value="PROTEIN DMP3"/>
    <property type="match status" value="1"/>
</dbReference>
<dbReference type="Proteomes" id="UP001372338">
    <property type="component" value="Unassembled WGS sequence"/>
</dbReference>
<dbReference type="EMBL" id="JAYWIO010000001">
    <property type="protein sequence ID" value="KAK7292340.1"/>
    <property type="molecule type" value="Genomic_DNA"/>
</dbReference>
<feature type="transmembrane region" description="Helical" evidence="7">
    <location>
        <begin position="173"/>
        <end position="191"/>
    </location>
</feature>
<evidence type="ECO:0000313" key="9">
    <source>
        <dbReference type="Proteomes" id="UP001372338"/>
    </source>
</evidence>
<dbReference type="InterPro" id="IPR007770">
    <property type="entry name" value="DMP"/>
</dbReference>
<evidence type="ECO:0000256" key="5">
    <source>
        <dbReference type="ARBA" id="ARBA00023136"/>
    </source>
</evidence>
<evidence type="ECO:0008006" key="10">
    <source>
        <dbReference type="Google" id="ProtNLM"/>
    </source>
</evidence>